<name>A0ABP0DJA1_9PEZI</name>
<dbReference type="PANTHER" id="PTHR43735:SF3">
    <property type="entry name" value="FERROPTOSIS SUPPRESSOR PROTEIN 1"/>
    <property type="match status" value="1"/>
</dbReference>
<reference evidence="6 7" key="1">
    <citation type="submission" date="2024-01" db="EMBL/GenBank/DDBJ databases">
        <authorList>
            <person name="Allen C."/>
            <person name="Tagirdzhanova G."/>
        </authorList>
    </citation>
    <scope>NUCLEOTIDE SEQUENCE [LARGE SCALE GENOMIC DNA]</scope>
    <source>
        <strain evidence="6 7">CBS 119000</strain>
    </source>
</reference>
<evidence type="ECO:0000256" key="2">
    <source>
        <dbReference type="ARBA" id="ARBA00022630"/>
    </source>
</evidence>
<evidence type="ECO:0000256" key="3">
    <source>
        <dbReference type="ARBA" id="ARBA00022827"/>
    </source>
</evidence>
<evidence type="ECO:0000313" key="6">
    <source>
        <dbReference type="EMBL" id="CAK7267107.1"/>
    </source>
</evidence>
<comment type="similarity">
    <text evidence="1">Belongs to the FAD-dependent oxidoreductase family.</text>
</comment>
<keyword evidence="3" id="KW-0274">FAD</keyword>
<feature type="domain" description="FAD/NAD(P)-binding" evidence="5">
    <location>
        <begin position="61"/>
        <end position="395"/>
    </location>
</feature>
<dbReference type="Pfam" id="PF07992">
    <property type="entry name" value="Pyr_redox_2"/>
    <property type="match status" value="1"/>
</dbReference>
<dbReference type="InterPro" id="IPR023753">
    <property type="entry name" value="FAD/NAD-binding_dom"/>
</dbReference>
<keyword evidence="4" id="KW-0560">Oxidoreductase</keyword>
<accession>A0ABP0DJA1</accession>
<comment type="caution">
    <text evidence="6">The sequence shown here is derived from an EMBL/GenBank/DDBJ whole genome shotgun (WGS) entry which is preliminary data.</text>
</comment>
<dbReference type="Gene3D" id="3.50.50.100">
    <property type="match status" value="1"/>
</dbReference>
<dbReference type="PANTHER" id="PTHR43735">
    <property type="entry name" value="APOPTOSIS-INDUCING FACTOR 1"/>
    <property type="match status" value="1"/>
</dbReference>
<dbReference type="PRINTS" id="PR00368">
    <property type="entry name" value="FADPNR"/>
</dbReference>
<evidence type="ECO:0000256" key="1">
    <source>
        <dbReference type="ARBA" id="ARBA00006442"/>
    </source>
</evidence>
<proteinExistence type="inferred from homology"/>
<evidence type="ECO:0000313" key="7">
    <source>
        <dbReference type="Proteomes" id="UP001642502"/>
    </source>
</evidence>
<evidence type="ECO:0000256" key="4">
    <source>
        <dbReference type="ARBA" id="ARBA00023002"/>
    </source>
</evidence>
<gene>
    <name evidence="6" type="ORF">SEPCBS119000_002370</name>
</gene>
<dbReference type="PRINTS" id="PR00411">
    <property type="entry name" value="PNDRDTASEI"/>
</dbReference>
<organism evidence="6 7">
    <name type="scientific">Sporothrix epigloea</name>
    <dbReference type="NCBI Taxonomy" id="1892477"/>
    <lineage>
        <taxon>Eukaryota</taxon>
        <taxon>Fungi</taxon>
        <taxon>Dikarya</taxon>
        <taxon>Ascomycota</taxon>
        <taxon>Pezizomycotina</taxon>
        <taxon>Sordariomycetes</taxon>
        <taxon>Sordariomycetidae</taxon>
        <taxon>Ophiostomatales</taxon>
        <taxon>Ophiostomataceae</taxon>
        <taxon>Sporothrix</taxon>
    </lineage>
</organism>
<sequence length="501" mass="52666">MLPISRLPTAMLESITSYPIRYLLPGLLVVATPLLVRFIQVFNKNRPSLIGNMSVAASDHTVVVLGAGYAGVPMAHHLLKHTPAGVVNVRVILVAPNDALFWNAASPRGFLPVDNAKSSANPKGTPGFGDDRLFYDLAPGFAKYNEHDAKRFKQLLGRATSLDPDRQTVDVALLAGGEVETVHYDTILIATGSDMADGMPFKIVPHGGTAETKAALAAYRAQVETASHIVVAGGGMTGVEVAGELGSVYGSKVVGGPAPGAPSSQKKDIVLVINEPLPLGAYSAKDGVRTTAANRLTALGVRIINNSKVAASAVDGAKTTLTLVGRDGKQSTLETDVFIPAVGAVVNTQFLPERLLDTSSQGKRRVRTRASLQAEGYDNIFVIGDAANLEAPSIKNVTQQLEVLAPNMQAHLSNWAAACRSGAKQTAGSVATPPASAPLKEYNVSDTIVFAVSTGPAGGTGQMGSWKLLSCLIWLFKARFMGTDKAQAYANGERTFANSKW</sequence>
<keyword evidence="7" id="KW-1185">Reference proteome</keyword>
<protein>
    <recommendedName>
        <fullName evidence="5">FAD/NAD(P)-binding domain-containing protein</fullName>
    </recommendedName>
</protein>
<dbReference type="InterPro" id="IPR036188">
    <property type="entry name" value="FAD/NAD-bd_sf"/>
</dbReference>
<evidence type="ECO:0000259" key="5">
    <source>
        <dbReference type="Pfam" id="PF07992"/>
    </source>
</evidence>
<dbReference type="SUPFAM" id="SSF51905">
    <property type="entry name" value="FAD/NAD(P)-binding domain"/>
    <property type="match status" value="1"/>
</dbReference>
<dbReference type="Proteomes" id="UP001642502">
    <property type="component" value="Unassembled WGS sequence"/>
</dbReference>
<keyword evidence="2" id="KW-0285">Flavoprotein</keyword>
<dbReference type="EMBL" id="CAWUON010000024">
    <property type="protein sequence ID" value="CAK7267107.1"/>
    <property type="molecule type" value="Genomic_DNA"/>
</dbReference>